<dbReference type="PANTHER" id="PTHR31672:SF13">
    <property type="entry name" value="F-BOX PROTEIN CPR30-LIKE"/>
    <property type="match status" value="1"/>
</dbReference>
<dbReference type="InterPro" id="IPR050796">
    <property type="entry name" value="SCF_F-box_component"/>
</dbReference>
<sequence>MDLVSSINSLVCLTSKTDGLVSILWNPATKHCVNIPTPNLKFLPNQDGSSIGFCFDSLRNDYKIVNVLWFHEDMEPRPRVELYSLSADCWREIEIEGVVPFEFLSSSGDTIVKGEQNWSAYFHGHPFVNVVWFDVGKEVFREGRPKRAQPGC</sequence>
<name>A0AAV6KX54_9ERIC</name>
<keyword evidence="3" id="KW-1185">Reference proteome</keyword>
<evidence type="ECO:0000313" key="2">
    <source>
        <dbReference type="EMBL" id="KAG5556980.1"/>
    </source>
</evidence>
<dbReference type="Proteomes" id="UP000823749">
    <property type="component" value="Chromosome 3"/>
</dbReference>
<feature type="domain" description="F-box associated beta-propeller type 1" evidence="1">
    <location>
        <begin position="10"/>
        <end position="141"/>
    </location>
</feature>
<comment type="caution">
    <text evidence="2">The sequence shown here is derived from an EMBL/GenBank/DDBJ whole genome shotgun (WGS) entry which is preliminary data.</text>
</comment>
<dbReference type="NCBIfam" id="TIGR01640">
    <property type="entry name" value="F_box_assoc_1"/>
    <property type="match status" value="1"/>
</dbReference>
<evidence type="ECO:0000259" key="1">
    <source>
        <dbReference type="Pfam" id="PF07734"/>
    </source>
</evidence>
<dbReference type="Pfam" id="PF07734">
    <property type="entry name" value="FBA_1"/>
    <property type="match status" value="1"/>
</dbReference>
<proteinExistence type="predicted"/>
<dbReference type="InterPro" id="IPR017451">
    <property type="entry name" value="F-box-assoc_interact_dom"/>
</dbReference>
<dbReference type="EMBL" id="JACTNZ010000003">
    <property type="protein sequence ID" value="KAG5556980.1"/>
    <property type="molecule type" value="Genomic_DNA"/>
</dbReference>
<dbReference type="PANTHER" id="PTHR31672">
    <property type="entry name" value="BNACNNG10540D PROTEIN"/>
    <property type="match status" value="1"/>
</dbReference>
<dbReference type="AlphaFoldDB" id="A0AAV6KX54"/>
<gene>
    <name evidence="2" type="ORF">RHGRI_007284</name>
</gene>
<evidence type="ECO:0000313" key="3">
    <source>
        <dbReference type="Proteomes" id="UP000823749"/>
    </source>
</evidence>
<organism evidence="2 3">
    <name type="scientific">Rhododendron griersonianum</name>
    <dbReference type="NCBI Taxonomy" id="479676"/>
    <lineage>
        <taxon>Eukaryota</taxon>
        <taxon>Viridiplantae</taxon>
        <taxon>Streptophyta</taxon>
        <taxon>Embryophyta</taxon>
        <taxon>Tracheophyta</taxon>
        <taxon>Spermatophyta</taxon>
        <taxon>Magnoliopsida</taxon>
        <taxon>eudicotyledons</taxon>
        <taxon>Gunneridae</taxon>
        <taxon>Pentapetalae</taxon>
        <taxon>asterids</taxon>
        <taxon>Ericales</taxon>
        <taxon>Ericaceae</taxon>
        <taxon>Ericoideae</taxon>
        <taxon>Rhodoreae</taxon>
        <taxon>Rhododendron</taxon>
    </lineage>
</organism>
<accession>A0AAV6KX54</accession>
<dbReference type="InterPro" id="IPR006527">
    <property type="entry name" value="F-box-assoc_dom_typ1"/>
</dbReference>
<protein>
    <recommendedName>
        <fullName evidence="1">F-box associated beta-propeller type 1 domain-containing protein</fullName>
    </recommendedName>
</protein>
<reference evidence="2" key="1">
    <citation type="submission" date="2020-08" db="EMBL/GenBank/DDBJ databases">
        <title>Plant Genome Project.</title>
        <authorList>
            <person name="Zhang R.-G."/>
        </authorList>
    </citation>
    <scope>NUCLEOTIDE SEQUENCE</scope>
    <source>
        <strain evidence="2">WSP0</strain>
        <tissue evidence="2">Leaf</tissue>
    </source>
</reference>